<keyword evidence="1" id="KW-0472">Membrane</keyword>
<reference evidence="2 3" key="1">
    <citation type="journal article" date="2016" name="Nat. Commun.">
        <title>Thousands of microbial genomes shed light on interconnected biogeochemical processes in an aquifer system.</title>
        <authorList>
            <person name="Anantharaman K."/>
            <person name="Brown C.T."/>
            <person name="Hug L.A."/>
            <person name="Sharon I."/>
            <person name="Castelle C.J."/>
            <person name="Probst A.J."/>
            <person name="Thomas B.C."/>
            <person name="Singh A."/>
            <person name="Wilkins M.J."/>
            <person name="Karaoz U."/>
            <person name="Brodie E.L."/>
            <person name="Williams K.H."/>
            <person name="Hubbard S.S."/>
            <person name="Banfield J.F."/>
        </authorList>
    </citation>
    <scope>NUCLEOTIDE SEQUENCE [LARGE SCALE GENOMIC DNA]</scope>
</reference>
<evidence type="ECO:0000313" key="3">
    <source>
        <dbReference type="Proteomes" id="UP000176902"/>
    </source>
</evidence>
<dbReference type="STRING" id="1797768.A3C59_02790"/>
<comment type="caution">
    <text evidence="2">The sequence shown here is derived from an EMBL/GenBank/DDBJ whole genome shotgun (WGS) entry which is preliminary data.</text>
</comment>
<sequence>MKILHMVAFGLLVLSGLNVGLSSLGVNVIGSIVDSIGLGGIFNLLVGVSAAYLAATHMGDCKACAKS</sequence>
<keyword evidence="1" id="KW-1133">Transmembrane helix</keyword>
<keyword evidence="1" id="KW-0812">Transmembrane</keyword>
<protein>
    <recommendedName>
        <fullName evidence="4">DUF378 domain-containing protein</fullName>
    </recommendedName>
</protein>
<dbReference type="Proteomes" id="UP000176902">
    <property type="component" value="Unassembled WGS sequence"/>
</dbReference>
<name>A0A1F5JWH5_9BACT</name>
<evidence type="ECO:0000313" key="2">
    <source>
        <dbReference type="EMBL" id="OGE32999.1"/>
    </source>
</evidence>
<evidence type="ECO:0000256" key="1">
    <source>
        <dbReference type="SAM" id="Phobius"/>
    </source>
</evidence>
<dbReference type="EMBL" id="MFCV01000017">
    <property type="protein sequence ID" value="OGE32999.1"/>
    <property type="molecule type" value="Genomic_DNA"/>
</dbReference>
<accession>A0A1F5JWH5</accession>
<dbReference type="AlphaFoldDB" id="A0A1F5JWH5"/>
<evidence type="ECO:0008006" key="4">
    <source>
        <dbReference type="Google" id="ProtNLM"/>
    </source>
</evidence>
<feature type="transmembrane region" description="Helical" evidence="1">
    <location>
        <begin position="35"/>
        <end position="55"/>
    </location>
</feature>
<proteinExistence type="predicted"/>
<gene>
    <name evidence="2" type="ORF">A3C59_02790</name>
</gene>
<organism evidence="2 3">
    <name type="scientific">Candidatus Daviesbacteria bacterium RIFCSPHIGHO2_02_FULL_36_13</name>
    <dbReference type="NCBI Taxonomy" id="1797768"/>
    <lineage>
        <taxon>Bacteria</taxon>
        <taxon>Candidatus Daviesiibacteriota</taxon>
    </lineage>
</organism>